<feature type="compositionally biased region" description="Low complexity" evidence="1">
    <location>
        <begin position="67"/>
        <end position="78"/>
    </location>
</feature>
<organism evidence="2 3">
    <name type="scientific">Agromyces agglutinans</name>
    <dbReference type="NCBI Taxonomy" id="2662258"/>
    <lineage>
        <taxon>Bacteria</taxon>
        <taxon>Bacillati</taxon>
        <taxon>Actinomycetota</taxon>
        <taxon>Actinomycetes</taxon>
        <taxon>Micrococcales</taxon>
        <taxon>Microbacteriaceae</taxon>
        <taxon>Agromyces</taxon>
    </lineage>
</organism>
<protein>
    <submittedName>
        <fullName evidence="2">Uncharacterized protein</fullName>
    </submittedName>
</protein>
<feature type="region of interest" description="Disordered" evidence="1">
    <location>
        <begin position="1"/>
        <end position="21"/>
    </location>
</feature>
<proteinExistence type="predicted"/>
<keyword evidence="3" id="KW-1185">Reference proteome</keyword>
<comment type="caution">
    <text evidence="2">The sequence shown here is derived from an EMBL/GenBank/DDBJ whole genome shotgun (WGS) entry which is preliminary data.</text>
</comment>
<evidence type="ECO:0000313" key="2">
    <source>
        <dbReference type="EMBL" id="MRG60796.1"/>
    </source>
</evidence>
<dbReference type="AlphaFoldDB" id="A0A6I2FE49"/>
<dbReference type="RefSeq" id="WP_153685216.1">
    <property type="nucleotide sequence ID" value="NZ_WJIF01000007.1"/>
</dbReference>
<gene>
    <name evidence="2" type="ORF">GE115_13090</name>
</gene>
<accession>A0A6I2FE49</accession>
<reference evidence="2 3" key="1">
    <citation type="submission" date="2019-10" db="EMBL/GenBank/DDBJ databases">
        <authorList>
            <person name="Nie G."/>
            <person name="Ming H."/>
            <person name="Yi B."/>
        </authorList>
    </citation>
    <scope>NUCLEOTIDE SEQUENCE [LARGE SCALE GENOMIC DNA]</scope>
    <source>
        <strain evidence="2 3">CFH 90414</strain>
    </source>
</reference>
<name>A0A6I2FE49_9MICO</name>
<sequence>MPATIRPATHATRLGTPTEREHPMHLAHAIAAAHLAGRATARLHRATEGEVAEAEQRAVARARRAADAAASARPTARALTERGRHLARPRPKSA</sequence>
<dbReference type="Proteomes" id="UP000431080">
    <property type="component" value="Unassembled WGS sequence"/>
</dbReference>
<evidence type="ECO:0000313" key="3">
    <source>
        <dbReference type="Proteomes" id="UP000431080"/>
    </source>
</evidence>
<feature type="compositionally biased region" description="Basic residues" evidence="1">
    <location>
        <begin position="85"/>
        <end position="94"/>
    </location>
</feature>
<feature type="region of interest" description="Disordered" evidence="1">
    <location>
        <begin position="41"/>
        <end position="94"/>
    </location>
</feature>
<evidence type="ECO:0000256" key="1">
    <source>
        <dbReference type="SAM" id="MobiDB-lite"/>
    </source>
</evidence>
<dbReference type="EMBL" id="WJIF01000007">
    <property type="protein sequence ID" value="MRG60796.1"/>
    <property type="molecule type" value="Genomic_DNA"/>
</dbReference>